<dbReference type="AlphaFoldDB" id="A0A168EJJ9"/>
<feature type="compositionally biased region" description="Low complexity" evidence="3">
    <location>
        <begin position="7"/>
        <end position="32"/>
    </location>
</feature>
<dbReference type="PANTHER" id="PTHR22999">
    <property type="entry name" value="PX SERINE/THREONINE KINASE PXK"/>
    <property type="match status" value="1"/>
</dbReference>
<dbReference type="InterPro" id="IPR003114">
    <property type="entry name" value="Phox_assoc"/>
</dbReference>
<dbReference type="GO" id="GO:0005769">
    <property type="term" value="C:early endosome"/>
    <property type="evidence" value="ECO:0007669"/>
    <property type="project" value="TreeGrafter"/>
</dbReference>
<reference evidence="5 6" key="1">
    <citation type="journal article" date="2016" name="Genome Biol. Evol.">
        <title>Divergent and convergent evolution of fungal pathogenicity.</title>
        <authorList>
            <person name="Shang Y."/>
            <person name="Xiao G."/>
            <person name="Zheng P."/>
            <person name="Cen K."/>
            <person name="Zhan S."/>
            <person name="Wang C."/>
        </authorList>
    </citation>
    <scope>NUCLEOTIDE SEQUENCE [LARGE SCALE GENOMIC DNA]</scope>
    <source>
        <strain evidence="5 6">ARSEF 2679</strain>
    </source>
</reference>
<dbReference type="GO" id="GO:0045022">
    <property type="term" value="P:early endosome to late endosome transport"/>
    <property type="evidence" value="ECO:0007669"/>
    <property type="project" value="TreeGrafter"/>
</dbReference>
<feature type="domain" description="PXA" evidence="4">
    <location>
        <begin position="86"/>
        <end position="273"/>
    </location>
</feature>
<protein>
    <submittedName>
        <fullName evidence="5">PXA domain protein</fullName>
    </submittedName>
</protein>
<dbReference type="PANTHER" id="PTHR22999:SF23">
    <property type="entry name" value="SORTING NEXIN-16"/>
    <property type="match status" value="1"/>
</dbReference>
<dbReference type="OrthoDB" id="5582218at2759"/>
<dbReference type="InterPro" id="IPR051837">
    <property type="entry name" value="SortingNexin/PXDomain-PKLike"/>
</dbReference>
<dbReference type="RefSeq" id="XP_018708848.1">
    <property type="nucleotide sequence ID" value="XM_018844398.1"/>
</dbReference>
<keyword evidence="2" id="KW-0963">Cytoplasm</keyword>
<evidence type="ECO:0000313" key="6">
    <source>
        <dbReference type="Proteomes" id="UP000076744"/>
    </source>
</evidence>
<dbReference type="EMBL" id="AZHB01000001">
    <property type="protein sequence ID" value="OAA73890.1"/>
    <property type="molecule type" value="Genomic_DNA"/>
</dbReference>
<dbReference type="Pfam" id="PF02194">
    <property type="entry name" value="PXA"/>
    <property type="match status" value="1"/>
</dbReference>
<evidence type="ECO:0000259" key="4">
    <source>
        <dbReference type="PROSITE" id="PS51207"/>
    </source>
</evidence>
<keyword evidence="6" id="KW-1185">Reference proteome</keyword>
<dbReference type="SMART" id="SM00313">
    <property type="entry name" value="PXA"/>
    <property type="match status" value="1"/>
</dbReference>
<proteinExistence type="predicted"/>
<gene>
    <name evidence="5" type="ORF">ISF_00791</name>
</gene>
<comment type="caution">
    <text evidence="5">The sequence shown here is derived from an EMBL/GenBank/DDBJ whole genome shotgun (WGS) entry which is preliminary data.</text>
</comment>
<organism evidence="5 6">
    <name type="scientific">Cordyceps fumosorosea (strain ARSEF 2679)</name>
    <name type="common">Isaria fumosorosea</name>
    <dbReference type="NCBI Taxonomy" id="1081104"/>
    <lineage>
        <taxon>Eukaryota</taxon>
        <taxon>Fungi</taxon>
        <taxon>Dikarya</taxon>
        <taxon>Ascomycota</taxon>
        <taxon>Pezizomycotina</taxon>
        <taxon>Sordariomycetes</taxon>
        <taxon>Hypocreomycetidae</taxon>
        <taxon>Hypocreales</taxon>
        <taxon>Cordycipitaceae</taxon>
        <taxon>Cordyceps</taxon>
    </lineage>
</organism>
<dbReference type="GO" id="GO:0035091">
    <property type="term" value="F:phosphatidylinositol binding"/>
    <property type="evidence" value="ECO:0007669"/>
    <property type="project" value="TreeGrafter"/>
</dbReference>
<feature type="region of interest" description="Disordered" evidence="3">
    <location>
        <begin position="1"/>
        <end position="42"/>
    </location>
</feature>
<evidence type="ECO:0000313" key="5">
    <source>
        <dbReference type="EMBL" id="OAA73890.1"/>
    </source>
</evidence>
<name>A0A168EJJ9_CORFA</name>
<feature type="region of interest" description="Disordered" evidence="3">
    <location>
        <begin position="348"/>
        <end position="367"/>
    </location>
</feature>
<dbReference type="PROSITE" id="PS51207">
    <property type="entry name" value="PXA"/>
    <property type="match status" value="1"/>
</dbReference>
<dbReference type="GeneID" id="30017083"/>
<evidence type="ECO:0000256" key="1">
    <source>
        <dbReference type="ARBA" id="ARBA00004496"/>
    </source>
</evidence>
<dbReference type="Proteomes" id="UP000076744">
    <property type="component" value="Unassembled WGS sequence"/>
</dbReference>
<evidence type="ECO:0000256" key="2">
    <source>
        <dbReference type="ARBA" id="ARBA00022490"/>
    </source>
</evidence>
<dbReference type="STRING" id="1081104.A0A168EJJ9"/>
<dbReference type="GO" id="GO:0005770">
    <property type="term" value="C:late endosome"/>
    <property type="evidence" value="ECO:0007669"/>
    <property type="project" value="TreeGrafter"/>
</dbReference>
<accession>A0A168EJJ9</accession>
<evidence type="ECO:0000256" key="3">
    <source>
        <dbReference type="SAM" id="MobiDB-lite"/>
    </source>
</evidence>
<sequence length="561" mass="61481">MSSASVAAPPTRLAPPRTRPSAAQQQRDAAAAGEGRRLERVPSMDPLSDKATLVLIRRVLCPQKLSDKGRDVVPPIEELLPSLTSRNDVDLQLYAFLAIIIREFVQAWYNKITPSEAFVAEVLQVIAHCSRALEQRFRALDMESLVLDEIPDLLDRHITAYRTSHDPVSQEPVTASPRQVYHALCPLPQLSPVPQAGDEASVKDQKENEAAYRQLLVQAVLAILLPTEDLENPCLTAIVGQIFSELIVGNIVAGKASQPWLLYESICIAGRVLGEKKTRATQRMVSGRRTPPLKAKGKKERIKWSAQAIFLTMVHFAVMIFSSARLLITTLAASSSLPPRQLVGRFSGAARKTGGGTSKSHDGDDLDKPTKVPVLSFKLWQCVGNLIQLDSRMPWLSGFLSLVQYQAVHGPGRLVGLNSPLDRLLSHHIQQMFSASHLPGVLRMLRGVLFPNNAPGQSTLRPPSSDDEFAALRKRAACALLRLLPTGVARVYLGGGSSGGGSAQEETATGMEEGMEDLLMVLDDEYCNKHLMYSVLELILVRLMPELTEKGVGELWEERLG</sequence>
<comment type="subcellular location">
    <subcellularLocation>
        <location evidence="1">Cytoplasm</location>
    </subcellularLocation>
</comment>